<dbReference type="InterPro" id="IPR036633">
    <property type="entry name" value="Prn/Lys/Arg_de-COase_C_sf"/>
</dbReference>
<evidence type="ECO:0000313" key="2">
    <source>
        <dbReference type="EMBL" id="MFM0720111.1"/>
    </source>
</evidence>
<evidence type="ECO:0000313" key="3">
    <source>
        <dbReference type="Proteomes" id="UP001629392"/>
    </source>
</evidence>
<dbReference type="SUPFAM" id="SSF55904">
    <property type="entry name" value="Ornithine decarboxylase C-terminal domain"/>
    <property type="match status" value="1"/>
</dbReference>
<reference evidence="2 3" key="1">
    <citation type="journal article" date="2024" name="Chem. Sci.">
        <title>Discovery of megapolipeptins by genome mining of a Burkholderiales bacteria collection.</title>
        <authorList>
            <person name="Paulo B.S."/>
            <person name="Recchia M.J.J."/>
            <person name="Lee S."/>
            <person name="Fergusson C.H."/>
            <person name="Romanowski S.B."/>
            <person name="Hernandez A."/>
            <person name="Krull N."/>
            <person name="Liu D.Y."/>
            <person name="Cavanagh H."/>
            <person name="Bos A."/>
            <person name="Gray C.A."/>
            <person name="Murphy B.T."/>
            <person name="Linington R.G."/>
            <person name="Eustaquio A.S."/>
        </authorList>
    </citation>
    <scope>NUCLEOTIDE SEQUENCE [LARGE SCALE GENOMIC DNA]</scope>
    <source>
        <strain evidence="2 3">RL17-350-BIC-E</strain>
    </source>
</reference>
<dbReference type="InterPro" id="IPR008286">
    <property type="entry name" value="Prn/Lys/Arg_de-COase_C"/>
</dbReference>
<dbReference type="PANTHER" id="PTHR45229:SF3">
    <property type="entry name" value="BIODEGRADATIVE ARGININE DECARBOXYLASE"/>
    <property type="match status" value="1"/>
</dbReference>
<accession>A0ABW9ELX7</accession>
<name>A0ABW9ELX7_9BURK</name>
<dbReference type="Pfam" id="PF03711">
    <property type="entry name" value="OKR_DC_1_C"/>
    <property type="match status" value="1"/>
</dbReference>
<sequence>MIYPPGIGVVLPGERWDARAQSMLAYFMAFQESLNRFPGFNFEVQDVFHERENGRIRFYTYVVRA</sequence>
<organism evidence="2 3">
    <name type="scientific">Paraburkholderia strydomiana</name>
    <dbReference type="NCBI Taxonomy" id="1245417"/>
    <lineage>
        <taxon>Bacteria</taxon>
        <taxon>Pseudomonadati</taxon>
        <taxon>Pseudomonadota</taxon>
        <taxon>Betaproteobacteria</taxon>
        <taxon>Burkholderiales</taxon>
        <taxon>Burkholderiaceae</taxon>
        <taxon>Paraburkholderia</taxon>
    </lineage>
</organism>
<gene>
    <name evidence="2" type="ORF">PQQ73_27710</name>
</gene>
<dbReference type="PANTHER" id="PTHR45229">
    <property type="entry name" value="CONSTITUTIVE ORNITHINE DECARBOXYLASE"/>
    <property type="match status" value="1"/>
</dbReference>
<comment type="caution">
    <text evidence="2">The sequence shown here is derived from an EMBL/GenBank/DDBJ whole genome shotgun (WGS) entry which is preliminary data.</text>
</comment>
<proteinExistence type="predicted"/>
<dbReference type="Proteomes" id="UP001629392">
    <property type="component" value="Unassembled WGS sequence"/>
</dbReference>
<dbReference type="RefSeq" id="WP_408147578.1">
    <property type="nucleotide sequence ID" value="NZ_JAQQCL010000026.1"/>
</dbReference>
<protein>
    <recommendedName>
        <fullName evidence="1">Orn/Lys/Arg decarboxylase C-terminal domain-containing protein</fullName>
    </recommendedName>
</protein>
<feature type="domain" description="Orn/Lys/Arg decarboxylase C-terminal" evidence="1">
    <location>
        <begin position="2"/>
        <end position="50"/>
    </location>
</feature>
<dbReference type="EMBL" id="JAQQCL010000026">
    <property type="protein sequence ID" value="MFM0720111.1"/>
    <property type="molecule type" value="Genomic_DNA"/>
</dbReference>
<keyword evidence="3" id="KW-1185">Reference proteome</keyword>
<dbReference type="Gene3D" id="3.90.100.10">
    <property type="entry name" value="Orn/Lys/Arg decarboxylase, C-terminal domain"/>
    <property type="match status" value="1"/>
</dbReference>
<evidence type="ECO:0000259" key="1">
    <source>
        <dbReference type="Pfam" id="PF03711"/>
    </source>
</evidence>
<dbReference type="InterPro" id="IPR011193">
    <property type="entry name" value="Orn/lys/arg_de-COase"/>
</dbReference>